<feature type="binding site" evidence="3">
    <location>
        <position position="66"/>
    </location>
    <ligand>
        <name>Mg(2+)</name>
        <dbReference type="ChEBI" id="CHEBI:18420"/>
    </ligand>
</feature>
<feature type="active site" evidence="3">
    <location>
        <position position="66"/>
    </location>
</feature>
<feature type="binding site" evidence="3">
    <location>
        <position position="117"/>
    </location>
    <ligand>
        <name>substrate</name>
    </ligand>
</feature>
<feature type="binding site" evidence="3">
    <location>
        <begin position="67"/>
        <end position="70"/>
    </location>
    <ligand>
        <name>substrate</name>
    </ligand>
</feature>
<dbReference type="CDD" id="cd00475">
    <property type="entry name" value="Cis_IPPS"/>
    <property type="match status" value="1"/>
</dbReference>
<evidence type="ECO:0000313" key="5">
    <source>
        <dbReference type="Proteomes" id="UP000321306"/>
    </source>
</evidence>
<dbReference type="InterPro" id="IPR036424">
    <property type="entry name" value="UPP_synth-like_sf"/>
</dbReference>
<dbReference type="Gene3D" id="3.40.1180.10">
    <property type="entry name" value="Decaprenyl diphosphate synthase-like"/>
    <property type="match status" value="1"/>
</dbReference>
<organism evidence="4 5">
    <name type="scientific">Deinococcus cellulosilyticus (strain DSM 18568 / NBRC 106333 / KACC 11606 / 5516J-15)</name>
    <dbReference type="NCBI Taxonomy" id="1223518"/>
    <lineage>
        <taxon>Bacteria</taxon>
        <taxon>Thermotogati</taxon>
        <taxon>Deinococcota</taxon>
        <taxon>Deinococci</taxon>
        <taxon>Deinococcales</taxon>
        <taxon>Deinococcaceae</taxon>
        <taxon>Deinococcus</taxon>
    </lineage>
</organism>
<feature type="active site" description="Proton acceptor" evidence="3">
    <location>
        <position position="114"/>
    </location>
</feature>
<dbReference type="NCBIfam" id="NF011409">
    <property type="entry name" value="PRK14835.1"/>
    <property type="match status" value="1"/>
</dbReference>
<comment type="function">
    <text evidence="3">Catalyzes the condensation of isopentenyl diphosphate (IPP) with allylic pyrophosphates generating different type of terpenoids.</text>
</comment>
<feature type="binding site" evidence="3">
    <location>
        <position position="71"/>
    </location>
    <ligand>
        <name>substrate</name>
    </ligand>
</feature>
<dbReference type="GO" id="GO:0000287">
    <property type="term" value="F:magnesium ion binding"/>
    <property type="evidence" value="ECO:0007669"/>
    <property type="project" value="UniProtKB-UniRule"/>
</dbReference>
<evidence type="ECO:0000313" key="4">
    <source>
        <dbReference type="EMBL" id="GEM45956.1"/>
    </source>
</evidence>
<dbReference type="Pfam" id="PF01255">
    <property type="entry name" value="Prenyltransf"/>
    <property type="match status" value="1"/>
</dbReference>
<keyword evidence="5" id="KW-1185">Reference proteome</keyword>
<feature type="binding site" evidence="3">
    <location>
        <begin position="246"/>
        <end position="248"/>
    </location>
    <ligand>
        <name>substrate</name>
    </ligand>
</feature>
<dbReference type="SUPFAM" id="SSF64005">
    <property type="entry name" value="Undecaprenyl diphosphate synthase"/>
    <property type="match status" value="1"/>
</dbReference>
<dbReference type="AlphaFoldDB" id="A0A511N0Q5"/>
<dbReference type="PROSITE" id="PS01066">
    <property type="entry name" value="UPP_SYNTHASE"/>
    <property type="match status" value="1"/>
</dbReference>
<evidence type="ECO:0000256" key="2">
    <source>
        <dbReference type="ARBA" id="ARBA00038453"/>
    </source>
</evidence>
<feature type="binding site" evidence="3">
    <location>
        <position position="240"/>
    </location>
    <ligand>
        <name>substrate</name>
    </ligand>
</feature>
<dbReference type="PANTHER" id="PTHR10291:SF43">
    <property type="entry name" value="DEHYDRODOLICHYL DIPHOSPHATE SYNTHASE COMPLEX SUBUNIT DHDDS"/>
    <property type="match status" value="1"/>
</dbReference>
<dbReference type="InterPro" id="IPR001441">
    <property type="entry name" value="UPP_synth-like"/>
</dbReference>
<comment type="similarity">
    <text evidence="2">Belongs to the UPP synthase family. Z-FPP synthase subfamily.</text>
</comment>
<comment type="subunit">
    <text evidence="3">Homodimer.</text>
</comment>
<comment type="cofactor">
    <cofactor evidence="3">
        <name>Mg(2+)</name>
        <dbReference type="ChEBI" id="CHEBI:18420"/>
    </cofactor>
    <text evidence="3">Binds 2 magnesium ions per subunit.</text>
</comment>
<name>A0A511N0Q5_DEIC1</name>
<comment type="caution">
    <text evidence="4">The sequence shown here is derived from an EMBL/GenBank/DDBJ whole genome shotgun (WGS) entry which is preliminary data.</text>
</comment>
<dbReference type="GO" id="GO:0016094">
    <property type="term" value="P:polyprenol biosynthetic process"/>
    <property type="evidence" value="ECO:0007669"/>
    <property type="project" value="TreeGrafter"/>
</dbReference>
<dbReference type="Proteomes" id="UP000321306">
    <property type="component" value="Unassembled WGS sequence"/>
</dbReference>
<reference evidence="4 5" key="1">
    <citation type="submission" date="2019-07" db="EMBL/GenBank/DDBJ databases">
        <title>Whole genome shotgun sequence of Deinococcus cellulosilyticus NBRC 106333.</title>
        <authorList>
            <person name="Hosoyama A."/>
            <person name="Uohara A."/>
            <person name="Ohji S."/>
            <person name="Ichikawa N."/>
        </authorList>
    </citation>
    <scope>NUCLEOTIDE SEQUENCE [LARGE SCALE GENOMIC DNA]</scope>
    <source>
        <strain evidence="4 5">NBRC 106333</strain>
    </source>
</reference>
<evidence type="ECO:0000256" key="1">
    <source>
        <dbReference type="ARBA" id="ARBA00022679"/>
    </source>
</evidence>
<dbReference type="GO" id="GO:0045547">
    <property type="term" value="F:ditrans,polycis-polyprenyl diphosphate synthase [(2E,6E)-farnesyl diphosphate specific] activity"/>
    <property type="evidence" value="ECO:0007669"/>
    <property type="project" value="TreeGrafter"/>
</dbReference>
<proteinExistence type="inferred from homology"/>
<keyword evidence="3" id="KW-0479">Metal-binding</keyword>
<keyword evidence="1 3" id="KW-0808">Transferase</keyword>
<dbReference type="HAMAP" id="MF_01139">
    <property type="entry name" value="ISPT"/>
    <property type="match status" value="1"/>
</dbReference>
<feature type="binding site" evidence="3">
    <location>
        <position position="259"/>
    </location>
    <ligand>
        <name>Mg(2+)</name>
        <dbReference type="ChEBI" id="CHEBI:18420"/>
    </ligand>
</feature>
<comment type="caution">
    <text evidence="3">Lacks conserved residue(s) required for the propagation of feature annotation.</text>
</comment>
<feature type="binding site" evidence="3">
    <location>
        <position position="83"/>
    </location>
    <ligand>
        <name>substrate</name>
    </ligand>
</feature>
<dbReference type="EC" id="2.5.1.-" evidence="3"/>
<gene>
    <name evidence="4" type="primary">uppS</name>
    <name evidence="4" type="ORF">DC3_15910</name>
</gene>
<sequence length="291" mass="33756">MGRARLRLDTAFTLMREARAPQVNIRKAFHFFEDLQKPLYWWYERRILRAVKAHGKMPRHLGIILDGNRRFARSLNKEIKAGHEVGAHKAYEVLEWCLLLGIPHVTLWVFSSDNKSRDPQEVADLLELFTREAAKMVHDPRIHANKVRIKLIGQINDFPEQTREALRQLEEATCTYTGMVLHIAIGYGGREEIVGAVKRLMADKVQEGKSLQELADSLDVTDIGNYLDTAGAPDPDFIIRTSGEIRLSGFLLWQSAYSEYYFCDAYWPSFRRVDFLRAIRSFQDRERRFGK</sequence>
<dbReference type="NCBIfam" id="TIGR00055">
    <property type="entry name" value="uppS"/>
    <property type="match status" value="1"/>
</dbReference>
<dbReference type="RefSeq" id="WP_246130589.1">
    <property type="nucleotide sequence ID" value="NZ_BJXB01000005.1"/>
</dbReference>
<dbReference type="InterPro" id="IPR018520">
    <property type="entry name" value="UPP_synth-like_CS"/>
</dbReference>
<protein>
    <recommendedName>
        <fullName evidence="3">Isoprenyl transferase</fullName>
        <ecNumber evidence="3">2.5.1.-</ecNumber>
    </recommendedName>
</protein>
<accession>A0A511N0Q5</accession>
<feature type="binding site" evidence="3">
    <location>
        <begin position="111"/>
        <end position="113"/>
    </location>
    <ligand>
        <name>substrate</name>
    </ligand>
</feature>
<dbReference type="PANTHER" id="PTHR10291">
    <property type="entry name" value="DEHYDRODOLICHYL DIPHOSPHATE SYNTHASE FAMILY MEMBER"/>
    <property type="match status" value="1"/>
</dbReference>
<keyword evidence="3" id="KW-0460">Magnesium</keyword>
<evidence type="ECO:0000256" key="3">
    <source>
        <dbReference type="HAMAP-Rule" id="MF_01139"/>
    </source>
</evidence>
<dbReference type="EMBL" id="BJXB01000005">
    <property type="protein sequence ID" value="GEM45956.1"/>
    <property type="molecule type" value="Genomic_DNA"/>
</dbReference>